<keyword evidence="3" id="KW-0808">Transferase</keyword>
<sequence>MKICNDNFIKNFKNMINKCLDFIYPENISCIICDKSIKKTNTYSICKSCFKEMNFIQDGCMKCGKPIIRHSIEKEFIEECSYCFNKDFYFDKSISCIEYNDVTKKMVLGLKYNQKTFMAKYIAQIMKEKLYLENIKFDYILFVPLHKKRLNKRGFNQAQKIAFNLSKIVNIPLLDCISRKKYTRMLYKLNKKERKEELKNVFVVKENVKLINNKNILLIDDIFTTGLTTNEISKLLKLSGANKVFVLTLLTKANDNYIME</sequence>
<reference evidence="6 9" key="2">
    <citation type="submission" date="2019-02" db="EMBL/GenBank/DDBJ databases">
        <authorList>
            <consortium name="Pathogen Informatics"/>
        </authorList>
    </citation>
    <scope>NUCLEOTIDE SEQUENCE [LARGE SCALE GENOMIC DNA]</scope>
    <source>
        <strain evidence="9">clo34</strain>
        <strain evidence="6">Clo34</strain>
        <strain evidence="7">Tl291</strain>
        <strain evidence="8">tl291</strain>
    </source>
</reference>
<dbReference type="PANTHER" id="PTHR47505">
    <property type="entry name" value="DNA UTILIZATION PROTEIN YHGH"/>
    <property type="match status" value="1"/>
</dbReference>
<evidence type="ECO:0000313" key="8">
    <source>
        <dbReference type="Proteomes" id="UP000372533"/>
    </source>
</evidence>
<dbReference type="Proteomes" id="UP000411588">
    <property type="component" value="Unassembled WGS sequence"/>
</dbReference>
<evidence type="ECO:0000256" key="1">
    <source>
        <dbReference type="ARBA" id="ARBA00008007"/>
    </source>
</evidence>
<dbReference type="InterPro" id="IPR000836">
    <property type="entry name" value="PRTase_dom"/>
</dbReference>
<dbReference type="InterPro" id="IPR029057">
    <property type="entry name" value="PRTase-like"/>
</dbReference>
<gene>
    <name evidence="5" type="ORF">BN1095_210025</name>
    <name evidence="3" type="ORF">BN1096_160024</name>
    <name evidence="4" type="ORF">BN1097_140024</name>
    <name evidence="7" type="ORF">SAMEA1402366_01715</name>
    <name evidence="6" type="ORF">SAMEA1402399_02750</name>
</gene>
<dbReference type="SUPFAM" id="SSF53271">
    <property type="entry name" value="PRTase-like"/>
    <property type="match status" value="1"/>
</dbReference>
<evidence type="ECO:0000313" key="7">
    <source>
        <dbReference type="EMBL" id="VHY05234.1"/>
    </source>
</evidence>
<evidence type="ECO:0000313" key="5">
    <source>
        <dbReference type="EMBL" id="CDS97099.1"/>
    </source>
</evidence>
<evidence type="ECO:0000313" key="3">
    <source>
        <dbReference type="EMBL" id="CDS82971.1"/>
    </source>
</evidence>
<dbReference type="GO" id="GO:0016740">
    <property type="term" value="F:transferase activity"/>
    <property type="evidence" value="ECO:0007669"/>
    <property type="project" value="UniProtKB-KW"/>
</dbReference>
<evidence type="ECO:0000259" key="2">
    <source>
        <dbReference type="Pfam" id="PF18912"/>
    </source>
</evidence>
<accession>A0A031WCJ6</accession>
<reference evidence="3" key="1">
    <citation type="submission" date="2014-07" db="EMBL/GenBank/DDBJ databases">
        <authorList>
            <person name="Monot Marc"/>
        </authorList>
    </citation>
    <scope>NUCLEOTIDE SEQUENCE</scope>
    <source>
        <strain evidence="5">7032989</strain>
        <strain evidence="4">7032994</strain>
    </source>
</reference>
<organism evidence="3">
    <name type="scientific">Clostridioides difficile</name>
    <name type="common">Peptoclostridium difficile</name>
    <dbReference type="NCBI Taxonomy" id="1496"/>
    <lineage>
        <taxon>Bacteria</taxon>
        <taxon>Bacillati</taxon>
        <taxon>Bacillota</taxon>
        <taxon>Clostridia</taxon>
        <taxon>Peptostreptococcales</taxon>
        <taxon>Peptostreptococcaceae</taxon>
        <taxon>Clostridioides</taxon>
    </lineage>
</organism>
<evidence type="ECO:0000313" key="4">
    <source>
        <dbReference type="EMBL" id="CDS83102.1"/>
    </source>
</evidence>
<dbReference type="Proteomes" id="UP000372533">
    <property type="component" value="Unassembled WGS sequence"/>
</dbReference>
<dbReference type="PATRIC" id="fig|1496.1373.peg.2993"/>
<evidence type="ECO:0000313" key="6">
    <source>
        <dbReference type="EMBL" id="VFD33697.1"/>
    </source>
</evidence>
<feature type="domain" description="Double zinc ribbon" evidence="2">
    <location>
        <begin position="20"/>
        <end position="82"/>
    </location>
</feature>
<dbReference type="EMBL" id="LK932861">
    <property type="protein sequence ID" value="CDS97099.1"/>
    <property type="molecule type" value="Genomic_DNA"/>
</dbReference>
<evidence type="ECO:0000313" key="9">
    <source>
        <dbReference type="Proteomes" id="UP000411588"/>
    </source>
</evidence>
<dbReference type="EMBL" id="LK932465">
    <property type="protein sequence ID" value="CDS82971.1"/>
    <property type="molecule type" value="Genomic_DNA"/>
</dbReference>
<dbReference type="Pfam" id="PF18912">
    <property type="entry name" value="DZR_2"/>
    <property type="match status" value="1"/>
</dbReference>
<dbReference type="CDD" id="cd06223">
    <property type="entry name" value="PRTases_typeI"/>
    <property type="match status" value="1"/>
</dbReference>
<dbReference type="InterPro" id="IPR044005">
    <property type="entry name" value="DZR_2"/>
</dbReference>
<dbReference type="Gene3D" id="3.40.50.2020">
    <property type="match status" value="1"/>
</dbReference>
<protein>
    <submittedName>
        <fullName evidence="3 6">Phosphoribosyl transferase</fullName>
    </submittedName>
    <submittedName>
        <fullName evidence="4">Putative phosphoribosyl transferase ( competence protein)</fullName>
    </submittedName>
</protein>
<dbReference type="InterPro" id="IPR051910">
    <property type="entry name" value="ComF/GntX_DNA_util-trans"/>
</dbReference>
<dbReference type="EMBL" id="LK932347">
    <property type="protein sequence ID" value="CDS83102.1"/>
    <property type="molecule type" value="Genomic_DNA"/>
</dbReference>
<comment type="similarity">
    <text evidence="1">Belongs to the ComF/GntX family.</text>
</comment>
<dbReference type="EMBL" id="CAAJVP010000006">
    <property type="protein sequence ID" value="VHY05234.1"/>
    <property type="molecule type" value="Genomic_DNA"/>
</dbReference>
<dbReference type="AlphaFoldDB" id="A0A031WCJ6"/>
<proteinExistence type="inferred from homology"/>
<dbReference type="EMBL" id="CAADAN010000010">
    <property type="protein sequence ID" value="VFD33697.1"/>
    <property type="molecule type" value="Genomic_DNA"/>
</dbReference>
<dbReference type="RefSeq" id="WP_003432476.1">
    <property type="nucleotide sequence ID" value="NZ_BBYC01000117.1"/>
</dbReference>
<dbReference type="PANTHER" id="PTHR47505:SF1">
    <property type="entry name" value="DNA UTILIZATION PROTEIN YHGH"/>
    <property type="match status" value="1"/>
</dbReference>
<name>A0A031WCJ6_CLODI</name>